<dbReference type="Proteomes" id="UP000193689">
    <property type="component" value="Unassembled WGS sequence"/>
</dbReference>
<dbReference type="EMBL" id="MCFJ01000004">
    <property type="protein sequence ID" value="ORY67144.1"/>
    <property type="molecule type" value="Genomic_DNA"/>
</dbReference>
<feature type="non-terminal residue" evidence="3">
    <location>
        <position position="134"/>
    </location>
</feature>
<dbReference type="PANTHER" id="PTHR24198">
    <property type="entry name" value="ANKYRIN REPEAT AND PROTEIN KINASE DOMAIN-CONTAINING PROTEIN"/>
    <property type="match status" value="1"/>
</dbReference>
<dbReference type="InParanoid" id="A0A1Y2E734"/>
<dbReference type="SUPFAM" id="SSF48403">
    <property type="entry name" value="Ankyrin repeat"/>
    <property type="match status" value="1"/>
</dbReference>
<evidence type="ECO:0000256" key="1">
    <source>
        <dbReference type="ARBA" id="ARBA00022737"/>
    </source>
</evidence>
<evidence type="ECO:0000256" key="2">
    <source>
        <dbReference type="ARBA" id="ARBA00023043"/>
    </source>
</evidence>
<keyword evidence="2" id="KW-0040">ANK repeat</keyword>
<dbReference type="AlphaFoldDB" id="A0A1Y2E734"/>
<organism evidence="3 4">
    <name type="scientific">Pseudomassariella vexata</name>
    <dbReference type="NCBI Taxonomy" id="1141098"/>
    <lineage>
        <taxon>Eukaryota</taxon>
        <taxon>Fungi</taxon>
        <taxon>Dikarya</taxon>
        <taxon>Ascomycota</taxon>
        <taxon>Pezizomycotina</taxon>
        <taxon>Sordariomycetes</taxon>
        <taxon>Xylariomycetidae</taxon>
        <taxon>Amphisphaeriales</taxon>
        <taxon>Pseudomassariaceae</taxon>
        <taxon>Pseudomassariella</taxon>
    </lineage>
</organism>
<keyword evidence="4" id="KW-1185">Reference proteome</keyword>
<gene>
    <name evidence="3" type="ORF">BCR38DRAFT_299626</name>
</gene>
<dbReference type="GeneID" id="63770748"/>
<dbReference type="OrthoDB" id="426293at2759"/>
<dbReference type="RefSeq" id="XP_040717768.1">
    <property type="nucleotide sequence ID" value="XM_040854536.1"/>
</dbReference>
<keyword evidence="1" id="KW-0677">Repeat</keyword>
<dbReference type="InterPro" id="IPR002110">
    <property type="entry name" value="Ankyrin_rpt"/>
</dbReference>
<dbReference type="PANTHER" id="PTHR24198:SF165">
    <property type="entry name" value="ANKYRIN REPEAT-CONTAINING PROTEIN-RELATED"/>
    <property type="match status" value="1"/>
</dbReference>
<name>A0A1Y2E734_9PEZI</name>
<evidence type="ECO:0000313" key="3">
    <source>
        <dbReference type="EMBL" id="ORY67144.1"/>
    </source>
</evidence>
<comment type="caution">
    <text evidence="3">The sequence shown here is derived from an EMBL/GenBank/DDBJ whole genome shotgun (WGS) entry which is preliminary data.</text>
</comment>
<protein>
    <submittedName>
        <fullName evidence="3">Ankyrin repeat-containing domain protein</fullName>
    </submittedName>
</protein>
<reference evidence="3 4" key="1">
    <citation type="submission" date="2016-07" db="EMBL/GenBank/DDBJ databases">
        <title>Pervasive Adenine N6-methylation of Active Genes in Fungi.</title>
        <authorList>
            <consortium name="DOE Joint Genome Institute"/>
            <person name="Mondo S.J."/>
            <person name="Dannebaum R.O."/>
            <person name="Kuo R.C."/>
            <person name="Labutti K."/>
            <person name="Haridas S."/>
            <person name="Kuo A."/>
            <person name="Salamov A."/>
            <person name="Ahrendt S.R."/>
            <person name="Lipzen A."/>
            <person name="Sullivan W."/>
            <person name="Andreopoulos W.B."/>
            <person name="Clum A."/>
            <person name="Lindquist E."/>
            <person name="Daum C."/>
            <person name="Ramamoorthy G.K."/>
            <person name="Gryganskyi A."/>
            <person name="Culley D."/>
            <person name="Magnuson J.K."/>
            <person name="James T.Y."/>
            <person name="O'Malley M.A."/>
            <person name="Stajich J.E."/>
            <person name="Spatafora J.W."/>
            <person name="Visel A."/>
            <person name="Grigoriev I.V."/>
        </authorList>
    </citation>
    <scope>NUCLEOTIDE SEQUENCE [LARGE SCALE GENOMIC DNA]</scope>
    <source>
        <strain evidence="3 4">CBS 129021</strain>
    </source>
</reference>
<proteinExistence type="predicted"/>
<feature type="non-terminal residue" evidence="3">
    <location>
        <position position="1"/>
    </location>
</feature>
<accession>A0A1Y2E734</accession>
<sequence>DENDPDGRTALSFAKTHQQARVLLNRGADVNAKDNKSRTPLQHALVEKRFEVVPVLLDWKADFSFWDAAENTRDDIGRTPVSYAASASQLGVVKLLCSLKDINPDLADNLGRTLLSCACQTGFNKMGEIVRLLL</sequence>
<dbReference type="Gene3D" id="1.25.40.20">
    <property type="entry name" value="Ankyrin repeat-containing domain"/>
    <property type="match status" value="1"/>
</dbReference>
<dbReference type="STRING" id="1141098.A0A1Y2E734"/>
<dbReference type="Pfam" id="PF12796">
    <property type="entry name" value="Ank_2"/>
    <property type="match status" value="2"/>
</dbReference>
<evidence type="ECO:0000313" key="4">
    <source>
        <dbReference type="Proteomes" id="UP000193689"/>
    </source>
</evidence>
<dbReference type="InterPro" id="IPR036770">
    <property type="entry name" value="Ankyrin_rpt-contain_sf"/>
</dbReference>